<evidence type="ECO:0000256" key="2">
    <source>
        <dbReference type="ARBA" id="ARBA00022448"/>
    </source>
</evidence>
<dbReference type="SUPFAM" id="SSF56935">
    <property type="entry name" value="Porins"/>
    <property type="match status" value="1"/>
</dbReference>
<dbReference type="Pfam" id="PF00593">
    <property type="entry name" value="TonB_dep_Rec_b-barrel"/>
    <property type="match status" value="1"/>
</dbReference>
<feature type="domain" description="TonB-dependent receptor-like beta-barrel" evidence="12">
    <location>
        <begin position="464"/>
        <end position="987"/>
    </location>
</feature>
<dbReference type="GO" id="GO:0044718">
    <property type="term" value="P:siderophore transmembrane transport"/>
    <property type="evidence" value="ECO:0007669"/>
    <property type="project" value="TreeGrafter"/>
</dbReference>
<comment type="caution">
    <text evidence="14">The sequence shown here is derived from an EMBL/GenBank/DDBJ whole genome shotgun (WGS) entry which is preliminary data.</text>
</comment>
<dbReference type="NCBIfam" id="TIGR04056">
    <property type="entry name" value="OMP_RagA_SusC"/>
    <property type="match status" value="1"/>
</dbReference>
<keyword evidence="7 10" id="KW-0472">Membrane</keyword>
<dbReference type="InterPro" id="IPR000531">
    <property type="entry name" value="Beta-barrel_TonB"/>
</dbReference>
<evidence type="ECO:0000256" key="1">
    <source>
        <dbReference type="ARBA" id="ARBA00004571"/>
    </source>
</evidence>
<dbReference type="Gene3D" id="2.40.170.20">
    <property type="entry name" value="TonB-dependent receptor, beta-barrel domain"/>
    <property type="match status" value="1"/>
</dbReference>
<gene>
    <name evidence="14" type="ORF">GCM10007049_36990</name>
</gene>
<evidence type="ECO:0000256" key="9">
    <source>
        <dbReference type="ARBA" id="ARBA00023237"/>
    </source>
</evidence>
<dbReference type="GO" id="GO:0015344">
    <property type="term" value="F:siderophore uptake transmembrane transporter activity"/>
    <property type="evidence" value="ECO:0007669"/>
    <property type="project" value="TreeGrafter"/>
</dbReference>
<keyword evidence="2 10" id="KW-0813">Transport</keyword>
<keyword evidence="9 10" id="KW-0998">Cell outer membrane</keyword>
<comment type="subcellular location">
    <subcellularLocation>
        <location evidence="1 10">Cell outer membrane</location>
        <topology evidence="1 10">Multi-pass membrane protein</topology>
    </subcellularLocation>
</comment>
<accession>A0A918QCX6</accession>
<dbReference type="Proteomes" id="UP000619457">
    <property type="component" value="Unassembled WGS sequence"/>
</dbReference>
<evidence type="ECO:0000259" key="12">
    <source>
        <dbReference type="Pfam" id="PF00593"/>
    </source>
</evidence>
<dbReference type="SUPFAM" id="SSF49464">
    <property type="entry name" value="Carboxypeptidase regulatory domain-like"/>
    <property type="match status" value="1"/>
</dbReference>
<evidence type="ECO:0000313" key="14">
    <source>
        <dbReference type="EMBL" id="GGZ40176.1"/>
    </source>
</evidence>
<organism evidence="14 15">
    <name type="scientific">Echinicola pacifica</name>
    <dbReference type="NCBI Taxonomy" id="346377"/>
    <lineage>
        <taxon>Bacteria</taxon>
        <taxon>Pseudomonadati</taxon>
        <taxon>Bacteroidota</taxon>
        <taxon>Cytophagia</taxon>
        <taxon>Cytophagales</taxon>
        <taxon>Cyclobacteriaceae</taxon>
        <taxon>Echinicola</taxon>
    </lineage>
</organism>
<dbReference type="Gene3D" id="2.60.40.1120">
    <property type="entry name" value="Carboxypeptidase-like, regulatory domain"/>
    <property type="match status" value="1"/>
</dbReference>
<evidence type="ECO:0000313" key="15">
    <source>
        <dbReference type="Proteomes" id="UP000619457"/>
    </source>
</evidence>
<dbReference type="InterPro" id="IPR023996">
    <property type="entry name" value="TonB-dep_OMP_SusC/RagA"/>
</dbReference>
<dbReference type="NCBIfam" id="TIGR04057">
    <property type="entry name" value="SusC_RagA_signa"/>
    <property type="match status" value="1"/>
</dbReference>
<dbReference type="Gene3D" id="2.170.130.10">
    <property type="entry name" value="TonB-dependent receptor, plug domain"/>
    <property type="match status" value="1"/>
</dbReference>
<evidence type="ECO:0000256" key="10">
    <source>
        <dbReference type="PROSITE-ProRule" id="PRU01360"/>
    </source>
</evidence>
<dbReference type="InterPro" id="IPR023997">
    <property type="entry name" value="TonB-dep_OMP_SusC/RagA_CS"/>
</dbReference>
<evidence type="ECO:0000256" key="5">
    <source>
        <dbReference type="ARBA" id="ARBA00022729"/>
    </source>
</evidence>
<proteinExistence type="inferred from homology"/>
<keyword evidence="5" id="KW-0732">Signal</keyword>
<dbReference type="GO" id="GO:0009279">
    <property type="term" value="C:cell outer membrane"/>
    <property type="evidence" value="ECO:0007669"/>
    <property type="project" value="UniProtKB-SubCell"/>
</dbReference>
<keyword evidence="15" id="KW-1185">Reference proteome</keyword>
<evidence type="ECO:0000256" key="11">
    <source>
        <dbReference type="RuleBase" id="RU003357"/>
    </source>
</evidence>
<sequence>MIILLISAYQSQVKASPFVTKPHMETAEDLPKKVIKGVVSDETGQGMPGASILEKGTTNGTVTGLNGEYEISVAEDAILVFSFIGYQSLEIPVGDTNVINALMELDDSELDEVVVVGYGTRTRGELTGSVSTVNSEDISRSSSSNLSKSLAGKVPGLIVADRGGYPGTDQTTFLIRGTSTLNNNSPLIILDGVPTGNFSFLAPGDIESITVLKDAAAAIYGARAANGVILVTTKRGKEGKPVVNFTTSNQWGAFTRVPQMMNSQQYATYKNEVDQSNGNPPQFSQEDIANYAAGEDPINYPNTNWYDLTMRKYSFETRNSLSISGAGKNVKYFISGNQFDQGGLFRSGDLDFKQYQIRSNLDIKVNDFLSFGADLYGSNDKRTQPGVDAGFIHKQLQTNLPTRVGQYPNGLYGIGAENGANPAVMASAASGFNETIYNEMRGRFSMDLNLEKVTKGLTAKAIARYILSNNKGKEFNDTWTVYDYDQTSGEYIPFNGFNFNSGNFLSLRDSHIKTNDEYYSVQVHYDRTFSSHTVRGFVAFEQMSGNTSSFEAYKRDLISAEHPSLFAGGADGQTSTGVESEYGRLNYFGSVSYDFQKKYLLDFTLRYDGSSVFAPDKQFGLFPGVSAGWVLSEEGFMSGSKMWLSFLKIRASWAKMGNDRVPGYQFLRQYRYGDYNGQVQNFYFFGENPTQYNAFYNNNVPNPNITWETADSKNIGLSFAMFGDKLSGDFNYFYQKRSNILIQRNASIPDYAAIQLPQENLGIVNSFGYETELNYSDTKGGITYRVGGNFTMAQNKIVYMDEAANVPEYRKQEGHPMNSFVIYPSDGLFKTQEEVDQTEAKLPGTKPGDVKYIDTDGDGQITGSDQIRKYTSPVPKFQYGLSGALMYKGFELNVLFQGQGGAEIEVRYDNEGNRPVFEYEQRWTPDNIDAAYPRAFGLNDTYNSRLSNIWIRNASFVRLKDVEVAYNIPEQLVKFARIRVYVRGSNLVTFDHMKDLKGFDPEMNRYYNFEAGLYGPLKTYTIGANIQL</sequence>
<dbReference type="Pfam" id="PF13715">
    <property type="entry name" value="CarbopepD_reg_2"/>
    <property type="match status" value="1"/>
</dbReference>
<dbReference type="FunFam" id="2.170.130.10:FF:000003">
    <property type="entry name" value="SusC/RagA family TonB-linked outer membrane protein"/>
    <property type="match status" value="1"/>
</dbReference>
<reference evidence="14" key="1">
    <citation type="journal article" date="2014" name="Int. J. Syst. Evol. Microbiol.">
        <title>Complete genome sequence of Corynebacterium casei LMG S-19264T (=DSM 44701T), isolated from a smear-ripened cheese.</title>
        <authorList>
            <consortium name="US DOE Joint Genome Institute (JGI-PGF)"/>
            <person name="Walter F."/>
            <person name="Albersmeier A."/>
            <person name="Kalinowski J."/>
            <person name="Ruckert C."/>
        </authorList>
    </citation>
    <scope>NUCLEOTIDE SEQUENCE</scope>
    <source>
        <strain evidence="14">KCTC 12368</strain>
    </source>
</reference>
<evidence type="ECO:0000256" key="3">
    <source>
        <dbReference type="ARBA" id="ARBA00022452"/>
    </source>
</evidence>
<keyword evidence="4 10" id="KW-0812">Transmembrane</keyword>
<dbReference type="PROSITE" id="PS52016">
    <property type="entry name" value="TONB_DEPENDENT_REC_3"/>
    <property type="match status" value="1"/>
</dbReference>
<comment type="similarity">
    <text evidence="10 11">Belongs to the TonB-dependent receptor family.</text>
</comment>
<evidence type="ECO:0000256" key="8">
    <source>
        <dbReference type="ARBA" id="ARBA00023170"/>
    </source>
</evidence>
<evidence type="ECO:0000256" key="4">
    <source>
        <dbReference type="ARBA" id="ARBA00022692"/>
    </source>
</evidence>
<dbReference type="InterPro" id="IPR036942">
    <property type="entry name" value="Beta-barrel_TonB_sf"/>
</dbReference>
<dbReference type="PANTHER" id="PTHR30069:SF29">
    <property type="entry name" value="HEMOGLOBIN AND HEMOGLOBIN-HAPTOGLOBIN-BINDING PROTEIN 1-RELATED"/>
    <property type="match status" value="1"/>
</dbReference>
<dbReference type="InterPro" id="IPR008969">
    <property type="entry name" value="CarboxyPept-like_regulatory"/>
</dbReference>
<evidence type="ECO:0000256" key="7">
    <source>
        <dbReference type="ARBA" id="ARBA00023136"/>
    </source>
</evidence>
<dbReference type="InterPro" id="IPR037066">
    <property type="entry name" value="Plug_dom_sf"/>
</dbReference>
<dbReference type="InterPro" id="IPR039426">
    <property type="entry name" value="TonB-dep_rcpt-like"/>
</dbReference>
<dbReference type="EMBL" id="BMWX01000009">
    <property type="protein sequence ID" value="GGZ40176.1"/>
    <property type="molecule type" value="Genomic_DNA"/>
</dbReference>
<name>A0A918QCX6_9BACT</name>
<evidence type="ECO:0000256" key="6">
    <source>
        <dbReference type="ARBA" id="ARBA00023077"/>
    </source>
</evidence>
<dbReference type="InterPro" id="IPR012910">
    <property type="entry name" value="Plug_dom"/>
</dbReference>
<dbReference type="PANTHER" id="PTHR30069">
    <property type="entry name" value="TONB-DEPENDENT OUTER MEMBRANE RECEPTOR"/>
    <property type="match status" value="1"/>
</dbReference>
<dbReference type="AlphaFoldDB" id="A0A918QCX6"/>
<feature type="domain" description="TonB-dependent receptor plug" evidence="13">
    <location>
        <begin position="125"/>
        <end position="228"/>
    </location>
</feature>
<keyword evidence="8" id="KW-0675">Receptor</keyword>
<keyword evidence="6 11" id="KW-0798">TonB box</keyword>
<dbReference type="Pfam" id="PF07715">
    <property type="entry name" value="Plug"/>
    <property type="match status" value="1"/>
</dbReference>
<evidence type="ECO:0000259" key="13">
    <source>
        <dbReference type="Pfam" id="PF07715"/>
    </source>
</evidence>
<keyword evidence="3 10" id="KW-1134">Transmembrane beta strand</keyword>
<reference evidence="14" key="2">
    <citation type="submission" date="2020-09" db="EMBL/GenBank/DDBJ databases">
        <authorList>
            <person name="Sun Q."/>
            <person name="Kim S."/>
        </authorList>
    </citation>
    <scope>NUCLEOTIDE SEQUENCE</scope>
    <source>
        <strain evidence="14">KCTC 12368</strain>
    </source>
</reference>
<protein>
    <submittedName>
        <fullName evidence="14">SusC/RagA family TonB-linked outer membrane protein</fullName>
    </submittedName>
</protein>